<dbReference type="OrthoDB" id="6388369at2"/>
<dbReference type="EMBL" id="JPIN01000007">
    <property type="protein sequence ID" value="KFZ28668.1"/>
    <property type="molecule type" value="Genomic_DNA"/>
</dbReference>
<dbReference type="RefSeq" id="WP_034732545.1">
    <property type="nucleotide sequence ID" value="NZ_JPIN01000007.1"/>
</dbReference>
<dbReference type="Proteomes" id="UP000053718">
    <property type="component" value="Unassembled WGS sequence"/>
</dbReference>
<comment type="caution">
    <text evidence="2">The sequence shown here is derived from an EMBL/GenBank/DDBJ whole genome shotgun (WGS) entry which is preliminary data.</text>
</comment>
<evidence type="ECO:0000313" key="2">
    <source>
        <dbReference type="EMBL" id="KFZ28668.1"/>
    </source>
</evidence>
<reference evidence="2 3" key="1">
    <citation type="submission" date="2014-06" db="EMBL/GenBank/DDBJ databases">
        <title>Draft genome sequence of Idiomarina sp. MCCC 1A10513.</title>
        <authorList>
            <person name="Du J."/>
            <person name="Lai Q."/>
            <person name="Shao Z."/>
        </authorList>
    </citation>
    <scope>NUCLEOTIDE SEQUENCE [LARGE SCALE GENOMIC DNA]</scope>
    <source>
        <strain evidence="2 3">MCCC 1A10513</strain>
    </source>
</reference>
<gene>
    <name evidence="2" type="ORF">IDAT_07940</name>
</gene>
<keyword evidence="1" id="KW-0812">Transmembrane</keyword>
<dbReference type="eggNOG" id="ENOG5031IC8">
    <property type="taxonomic scope" value="Bacteria"/>
</dbReference>
<accession>A0A094L209</accession>
<name>A0A094L209_9GAMM</name>
<protein>
    <submittedName>
        <fullName evidence="2">Membrane protein</fullName>
    </submittedName>
</protein>
<evidence type="ECO:0000313" key="3">
    <source>
        <dbReference type="Proteomes" id="UP000053718"/>
    </source>
</evidence>
<feature type="transmembrane region" description="Helical" evidence="1">
    <location>
        <begin position="44"/>
        <end position="63"/>
    </location>
</feature>
<keyword evidence="3" id="KW-1185">Reference proteome</keyword>
<proteinExistence type="predicted"/>
<evidence type="ECO:0000256" key="1">
    <source>
        <dbReference type="SAM" id="Phobius"/>
    </source>
</evidence>
<sequence length="64" mass="7011">MENIFAAILFAILTAAGTLGVSSLGMFIFHRDPDNAEAQQEARVEYAFFGIAGLVITLLMWYAL</sequence>
<dbReference type="STRING" id="1517416.IDAT_07940"/>
<keyword evidence="1" id="KW-0472">Membrane</keyword>
<organism evidence="2 3">
    <name type="scientific">Pseudidiomarina atlantica</name>
    <dbReference type="NCBI Taxonomy" id="1517416"/>
    <lineage>
        <taxon>Bacteria</taxon>
        <taxon>Pseudomonadati</taxon>
        <taxon>Pseudomonadota</taxon>
        <taxon>Gammaproteobacteria</taxon>
        <taxon>Alteromonadales</taxon>
        <taxon>Idiomarinaceae</taxon>
        <taxon>Pseudidiomarina</taxon>
    </lineage>
</organism>
<keyword evidence="1" id="KW-1133">Transmembrane helix</keyword>
<dbReference type="AlphaFoldDB" id="A0A094L209"/>